<gene>
    <name evidence="2" type="ORF">EDC14_1001158</name>
</gene>
<evidence type="ECO:0000313" key="2">
    <source>
        <dbReference type="EMBL" id="TCL76873.1"/>
    </source>
</evidence>
<dbReference type="RefSeq" id="WP_132012270.1">
    <property type="nucleotide sequence ID" value="NZ_SLUN01000001.1"/>
</dbReference>
<dbReference type="AlphaFoldDB" id="A0A4R1SBF1"/>
<feature type="transmembrane region" description="Helical" evidence="1">
    <location>
        <begin position="37"/>
        <end position="57"/>
    </location>
</feature>
<dbReference type="EMBL" id="SLUN01000001">
    <property type="protein sequence ID" value="TCL76873.1"/>
    <property type="molecule type" value="Genomic_DNA"/>
</dbReference>
<evidence type="ECO:0000256" key="1">
    <source>
        <dbReference type="SAM" id="Phobius"/>
    </source>
</evidence>
<proteinExistence type="predicted"/>
<keyword evidence="3" id="KW-1185">Reference proteome</keyword>
<feature type="transmembrane region" description="Helical" evidence="1">
    <location>
        <begin position="102"/>
        <end position="123"/>
    </location>
</feature>
<feature type="transmembrane region" description="Helical" evidence="1">
    <location>
        <begin position="6"/>
        <end position="25"/>
    </location>
</feature>
<name>A0A4R1SBF1_HYDET</name>
<sequence>MGRMPVELNYQLFALFLVLLVVLFVKKDRFIPLFWPSFIWGFLADVVFVMFFGRWLGLFQWVRTLPFDFYGSPVWVNFAWILAMMLFFNFLPKRNGGYVRPLYFFAFALTAALIDQVFYHIGLLKYIRWSPFCRFATVLVWEILAAWNYTRLNPAEFRGRPERDSGKT</sequence>
<protein>
    <submittedName>
        <fullName evidence="2">Uncharacterized protein</fullName>
    </submittedName>
</protein>
<organism evidence="2 3">
    <name type="scientific">Hydrogenispora ethanolica</name>
    <dbReference type="NCBI Taxonomy" id="1082276"/>
    <lineage>
        <taxon>Bacteria</taxon>
        <taxon>Bacillati</taxon>
        <taxon>Bacillota</taxon>
        <taxon>Hydrogenispora</taxon>
    </lineage>
</organism>
<keyword evidence="1" id="KW-0472">Membrane</keyword>
<reference evidence="2 3" key="1">
    <citation type="submission" date="2019-03" db="EMBL/GenBank/DDBJ databases">
        <title>Genomic Encyclopedia of Type Strains, Phase IV (KMG-IV): sequencing the most valuable type-strain genomes for metagenomic binning, comparative biology and taxonomic classification.</title>
        <authorList>
            <person name="Goeker M."/>
        </authorList>
    </citation>
    <scope>NUCLEOTIDE SEQUENCE [LARGE SCALE GENOMIC DNA]</scope>
    <source>
        <strain evidence="2 3">LX-B</strain>
    </source>
</reference>
<keyword evidence="1" id="KW-1133">Transmembrane helix</keyword>
<feature type="transmembrane region" description="Helical" evidence="1">
    <location>
        <begin position="69"/>
        <end position="90"/>
    </location>
</feature>
<comment type="caution">
    <text evidence="2">The sequence shown here is derived from an EMBL/GenBank/DDBJ whole genome shotgun (WGS) entry which is preliminary data.</text>
</comment>
<keyword evidence="1" id="KW-0812">Transmembrane</keyword>
<evidence type="ECO:0000313" key="3">
    <source>
        <dbReference type="Proteomes" id="UP000295008"/>
    </source>
</evidence>
<dbReference type="Proteomes" id="UP000295008">
    <property type="component" value="Unassembled WGS sequence"/>
</dbReference>
<accession>A0A4R1SBF1</accession>